<dbReference type="InterPro" id="IPR045851">
    <property type="entry name" value="AMP-bd_C_sf"/>
</dbReference>
<dbReference type="InterPro" id="IPR010060">
    <property type="entry name" value="NRPS_synth"/>
</dbReference>
<dbReference type="EMBL" id="JBHUKQ010000010">
    <property type="protein sequence ID" value="MFD2481876.1"/>
    <property type="molecule type" value="Genomic_DNA"/>
</dbReference>
<dbReference type="PANTHER" id="PTHR45527:SF1">
    <property type="entry name" value="FATTY ACID SYNTHASE"/>
    <property type="match status" value="1"/>
</dbReference>
<dbReference type="Pfam" id="PF00550">
    <property type="entry name" value="PP-binding"/>
    <property type="match status" value="5"/>
</dbReference>
<evidence type="ECO:0000259" key="7">
    <source>
        <dbReference type="PROSITE" id="PS50075"/>
    </source>
</evidence>
<dbReference type="Gene3D" id="2.30.38.10">
    <property type="entry name" value="Luciferase, Domain 3"/>
    <property type="match status" value="5"/>
</dbReference>
<feature type="domain" description="Carrier" evidence="7">
    <location>
        <begin position="4348"/>
        <end position="4425"/>
    </location>
</feature>
<dbReference type="SUPFAM" id="SSF52777">
    <property type="entry name" value="CoA-dependent acyltransferases"/>
    <property type="match status" value="14"/>
</dbReference>
<feature type="domain" description="Carrier" evidence="7">
    <location>
        <begin position="5774"/>
        <end position="5849"/>
    </location>
</feature>
<dbReference type="SUPFAM" id="SSF56801">
    <property type="entry name" value="Acetyl-CoA synthetase-like"/>
    <property type="match status" value="5"/>
</dbReference>
<evidence type="ECO:0000256" key="2">
    <source>
        <dbReference type="ARBA" id="ARBA00022450"/>
    </source>
</evidence>
<dbReference type="Pfam" id="PF00501">
    <property type="entry name" value="AMP-binding"/>
    <property type="match status" value="5"/>
</dbReference>
<dbReference type="PANTHER" id="PTHR45527">
    <property type="entry name" value="NONRIBOSOMAL PEPTIDE SYNTHETASE"/>
    <property type="match status" value="1"/>
</dbReference>
<feature type="domain" description="Carrier" evidence="7">
    <location>
        <begin position="1518"/>
        <end position="1592"/>
    </location>
</feature>
<proteinExistence type="predicted"/>
<dbReference type="Gene3D" id="3.30.559.10">
    <property type="entry name" value="Chloramphenicol acetyltransferase-like domain"/>
    <property type="match status" value="9"/>
</dbReference>
<comment type="cofactor">
    <cofactor evidence="1">
        <name>pantetheine 4'-phosphate</name>
        <dbReference type="ChEBI" id="CHEBI:47942"/>
    </cofactor>
</comment>
<protein>
    <submittedName>
        <fullName evidence="8">Non-ribosomal peptide synthase/polyketide synthase</fullName>
    </submittedName>
</protein>
<dbReference type="CDD" id="cd19543">
    <property type="entry name" value="DCL_NRPS"/>
    <property type="match status" value="3"/>
</dbReference>
<dbReference type="InterPro" id="IPR025110">
    <property type="entry name" value="AMP-bd_C"/>
</dbReference>
<dbReference type="Gene3D" id="1.10.1200.10">
    <property type="entry name" value="ACP-like"/>
    <property type="match status" value="5"/>
</dbReference>
<dbReference type="Gene3D" id="3.40.50.980">
    <property type="match status" value="10"/>
</dbReference>
<keyword evidence="4" id="KW-0677">Repeat</keyword>
<name>A0ABW5HXZ8_9PSEU</name>
<dbReference type="PROSITE" id="PS00455">
    <property type="entry name" value="AMP_BINDING"/>
    <property type="match status" value="4"/>
</dbReference>
<evidence type="ECO:0000256" key="1">
    <source>
        <dbReference type="ARBA" id="ARBA00001957"/>
    </source>
</evidence>
<evidence type="ECO:0000256" key="3">
    <source>
        <dbReference type="ARBA" id="ARBA00022553"/>
    </source>
</evidence>
<dbReference type="SUPFAM" id="SSF47336">
    <property type="entry name" value="ACP-like"/>
    <property type="match status" value="5"/>
</dbReference>
<evidence type="ECO:0000256" key="6">
    <source>
        <dbReference type="SAM" id="MobiDB-lite"/>
    </source>
</evidence>
<reference evidence="9" key="1">
    <citation type="journal article" date="2019" name="Int. J. Syst. Evol. Microbiol.">
        <title>The Global Catalogue of Microorganisms (GCM) 10K type strain sequencing project: providing services to taxonomists for standard genome sequencing and annotation.</title>
        <authorList>
            <consortium name="The Broad Institute Genomics Platform"/>
            <consortium name="The Broad Institute Genome Sequencing Center for Infectious Disease"/>
            <person name="Wu L."/>
            <person name="Ma J."/>
        </authorList>
    </citation>
    <scope>NUCLEOTIDE SEQUENCE [LARGE SCALE GENOMIC DNA]</scope>
    <source>
        <strain evidence="9">CGMCC 4.7638</strain>
    </source>
</reference>
<dbReference type="Pfam" id="PF00668">
    <property type="entry name" value="Condensation"/>
    <property type="match status" value="7"/>
</dbReference>
<evidence type="ECO:0000256" key="4">
    <source>
        <dbReference type="ARBA" id="ARBA00022737"/>
    </source>
</evidence>
<dbReference type="CDD" id="cd19531">
    <property type="entry name" value="LCL_NRPS-like"/>
    <property type="match status" value="1"/>
</dbReference>
<dbReference type="InterPro" id="IPR009081">
    <property type="entry name" value="PP-bd_ACP"/>
</dbReference>
<dbReference type="Gene3D" id="3.30.300.30">
    <property type="match status" value="5"/>
</dbReference>
<dbReference type="InterPro" id="IPR023213">
    <property type="entry name" value="CAT-like_dom_sf"/>
</dbReference>
<feature type="domain" description="Carrier" evidence="7">
    <location>
        <begin position="2937"/>
        <end position="3011"/>
    </location>
</feature>
<dbReference type="InterPro" id="IPR000873">
    <property type="entry name" value="AMP-dep_synth/lig_dom"/>
</dbReference>
<feature type="domain" description="Carrier" evidence="7">
    <location>
        <begin position="506"/>
        <end position="581"/>
    </location>
</feature>
<comment type="caution">
    <text evidence="8">The sequence shown here is derived from an EMBL/GenBank/DDBJ whole genome shotgun (WGS) entry which is preliminary data.</text>
</comment>
<dbReference type="PROSITE" id="PS00012">
    <property type="entry name" value="PHOSPHOPANTETHEINE"/>
    <property type="match status" value="5"/>
</dbReference>
<gene>
    <name evidence="8" type="ORF">ACFSUT_16440</name>
</gene>
<dbReference type="InterPro" id="IPR020845">
    <property type="entry name" value="AMP-binding_CS"/>
</dbReference>
<dbReference type="RefSeq" id="WP_344272583.1">
    <property type="nucleotide sequence ID" value="NZ_BAAAHV010000011.1"/>
</dbReference>
<evidence type="ECO:0000256" key="5">
    <source>
        <dbReference type="ARBA" id="ARBA00023194"/>
    </source>
</evidence>
<sequence length="5862" mass="634859">MTAQDIPAETDATAGLPELFAAQARSAPDAVAVDGAARLTYAELADEAGRLAAYLLRLGLRAEDRVGVLAERSAGLIVAELAVVTAGGAYVPLDRRAPDSRLRTLLVEAGVTVLLTDDPVRAAEIHSGQIAMLGRPLPEANFPSVTVHPDNLAYLMHTSGSTGKPKGVAVRHRDVAALAADRRFAGDAHRRVLLHSPAAFDASTYEMWVPLLTGGTVVVAPPGDLDVESLREVLSRHDIGAVWLTAGLFRVVAQEAPDCFQGVREVWTGGDVVPAGAVRRVLRACPGVTVVDGYGPTETTTFATAHAAQSANVTAMPIGRPLDDVRAYVLDDALNPVALGEPGELHLGGAGLARGYWARPGATAEKFIADPLVPGERMYRTGDVVRWNDEGELEFLGRTDDQVKIRGFRVELGEIETVLAADDTVAEAVVVARADGPGTKRLVAYVVLVPGAPRKDLKAVVAAVLPDYQVPSAIVVLDALPLSANGKVDRKALPAPSAEPADAGAEPRTDIERAVAEILAEVLGLDRIGVDDDFFALGGDSILAVQALSRLRRTFGADLSARALFDAPSVEKLALLLENGSRAEQAIPVASPTELLPLSPAQRRLWFLDEMTGGSTEYNTGVGIRLSGSLDLEALRTALAALCARHESLRTTFDSVAGQGMQRIAPTGEILLRMADTAPDDDVLKAELSEPFDLRTGPLTRAVLFPLAADEHLLLLCQHHIVTDGRSIAVLTDELLDLYGGKSLPPLPLGYQDYTRWRLASERLDQLGYWRETLDGLEPLALPTDRPRPPQRTTAGAVHRHDLPADLVRRVAEAGRTQGATLFMTLTAAVQTVLAAYSGQRDIAVGTAVSGRDRAELEPLTGFFVNTLVLRSSVDGAQPFDRFLAEFRETALAAFAHGDVPFDRVVEEIQPERDPSRTPLVQAVVVLQRPLVSERTVAGLQVSECTLPRPSARFDLVVEFWPRPDGLRVTVEYATALFDAATIERLAQSLEVLLTGIAADPSRPVGDLPLLTAEDRRFLLPRQLESTPAETVPELFDRRAEQSPDATAVVCGDTSLTYAELRAKANHLAQHLIRRGIRPEERVGVLLDRSADLVVAVLAILKAGAAYLPLDLRAPADRLRRVLDGVSLVLTDDTWHDTAVTVHRGTSLVVKDSLRESDSLEEPFTDLSPDNLAYVEYTSGSSGVPKGVAVRHADVTALATDPRFSGHERVLLHSPLAFDASTYELWVPLLNGGTVVVAPPGDLDAEVIQRLKITALWLTAGLFRLFAEETPECFAGLREVWTGGDVVPPAAAQRVLDSCPGIAVVDGYGPTETTTFATSFRITDEVPDVIPIGTPLRDVRIHVVDDRFRLLPRGAAGEVCVAGAGLARGYFDQPGLTADRFVADPFGNPGDRMYRTGDLGRWRTDGTLEFLGRVDDQVKIRGFRVEPAEIERALAAEDEVAQAFVTTRTTGGRKQLIGYVVPATVDTEALRRAVARTLPDYLVPSVLVPLTELPLTANGKVDRRALPEPQTSSERTVAPRTEREAVLAGIWADVLGLDRVGVDDNFFALGGDSILSIQVSARARQAGLSVTTADLFRHQTIAALAPTVGEAAAIPQRGPESGDVVLTPIQHWYFGLATDRFDQTIAVELPADVDLTALISALAALSERHDALRMRFSHDRDAWHQHNTAVGEGHTLLRWSLSGEPRTLHLAAHHLVVDGVSWRLLLEDLDRAYQQAVRGEQIDLGPRTTSFREWARKLAEHAEAGGFDDELAHWWELPAPTPLPVDGTAENTFGQARVVTARLTADETHAVLREVPKAYRTQVNDVLLAALGRVLGDWTGNPPVVDLEGHGREELFDGVDLSRTVGWFTSMFPVALDVPDGWGAALKAVKEQLRAVPRRGIGYGALRYLAGSAPVIEPQVSFNYLGQFDVPGDLTLHRELALDVAPDAVRPHLLEVVGRVEGGELELAWHYAEGVHDKSTVDRLATAMAEALREIVRHCAEPGAGGRTPSDFPLAGLDQSTVDDLVGDGRDVEDIYPLTPMQAGMVFHDLAQPDDRVYFEQVSFTVDDVPDPRRLGEAWRRVVERTPILRSRVVWDGVPQPLQIVHRQVDLPVSYLDWSTVDVEKALANQLEQDLAEGFDLAKAPLARLVIARESATKVRVLWTFHHVLLDGWSVFGILSDVVALLRGEEPPARPPFRDYAAWLAAQDEERAEEHWRTELAGAMPTPLPLERPAVRTHTSSSTGRIPVELDDETSTAVYAFARRHRLTVNTVVQGAWAALLARYSGETEVCFGATVSGRPAELPRADDIPGIFINTLPVRVRLDGTRGVAEWLRDLQAAQAESRRFGHVGLTKLQAWSGGGSLFDSIVVFENYPIDEVSQLRDVRAAERTSYPLGVVAYPGRRLSMILTHDPARIGDTAAARLAEHLEALVRGMIAAPHKPVSRVPMLSEAEVQQLLAERNETARPLPAETVPELFEAQVRRTPDAVALVTDEEQITYRELDVRANRLAHRLLAAGVRAEDRVAVLMNRSPELVVAELAIVKAGGAYLPLDLRAPTERLRLLLDEADVTVLIADATWLATAEEVHTGTIITGESSASDTPPAVRVDPEQLAYVIYTSGSTGRPKGVSARHCDVVALTIDQRFARHDRILLHSQQAFDAATYELWVPLLNGGTVVLAPPGDVDVETLGRSLTTHGVTGAFLTTGLFRLVAQESPEVFAGVREVWTGGDAVPAAALRRVQAACPDTLVADVYGPTETTTFATVHPLPGEVPDVVPIGGPLDHTRVYVLDDDLRLAPPGAPGELHIAGAGLARGYLGRSGLTAERFVADPFGPPGERMYRTGDLVRWNDDGALEFVGRADEQVKIRGFRVEPSEIEAALGEHPGVEQAAVLAREDGGVKRLVAYVVGETGDLAEFLGKTLPDYMVPAAFVRLERFPVNVNGKLDRQALPTPEFGARDHVAPRTERERAIAEIWADVLSVERVGATDDFFELGGDSILSMQVVSRARRAGLELQPGDLFAHRTPAALATAARTATAAIERGPVHGPVPLTPIQRWFFATQTAEPDHFHQYVRLGTVDPDAARAAVEALLTHHDALRMRFARGETHWLQENGPVGAETPLVSFDQDRLSVHHLVVDGVSWRVLIEDFERAYNQVLEGKPIDLGPRTTSFRDWAIRLAEHAAAGGFDDELGYWRGVSGRTTVPVDGRGDATNASMRSVTARLSAAETGALLRDVPKAYRTQVNDVLLTALGRVLRDWTGGTPVVDLEGHGREELFGDVDLSRTVGWFTTVFPVALDVPDDWGPALKSVKEQLRAVPRRGIGYGALRYLTGAAPEIDPQVSFNYLGQFGSGRLESDESPRSARAHLLDVVGRVEAGELELTWYYAEGVHERSTMDTLAAAMTTALREIIRHCAEPGAGGRTPSDYPLAALSQSTVDDLVGDGREVEDVYPLTPMQSGMVFHALSQPGERVYFQQVGFVLDGVRNETDVAALERAWQQVVDRTPVLRTRIAWEGVPEPVQVVQRQVPIPIARHDWRGRTPDERDQAWRELLAADRAQGLDFTAMPLLRLAFARLSDTEVRVLWTFHHVLLDGWSVFGVLSDVFAAYSRAELPERPPFRDYVAWLDRQDDAAAEEHWRRELGSLVAPARLPYDRAPAQAHTSRSSEWLRVPVENSARLRDFARGAGLTLNTVLQGAWALVLARLSGERDVCFGTTVSGRPVDLPGADDITGIFINTLPVRVTVAGADVTEWLAQLQAAQVESRRYGHLPLTKLQAWSGCGGSLFDSIVVFENYPIDNASTRGLKLRDVDAAETTNYPISVVASPGEQLTLDVGYDPDLFDEETAERITRQLTSVLEAFGTHQSLEDIDLLTTAERQRVLRDWNDTSQPLPEGDLIELFAEQVRLAPDAVAVAGDGIRLTYAELDRRSDRLARYLVSLGAQPETLVGVLMDRSPGLIIAELAIVKASAAYLPLDTRAPEPRLKTLLSGVKILVTDDAWRETASKVHSGPVVVPGDQTAAVQLPKADPANLAYVMYTSGSTGKPKGVAPSRRDIVALAADRRFAAHHRILLHASQAFDASTYELWVPLLGGGTVVVAPPGDLDLETIGRLFAEHRVNAAFLTTGLFRLAAREAPEIFRGLQEVWTGGDAVPSAAVRRVREACPDTTVVDVYGPTETTTFALSHPVLGPVPDVVPIGKPLDNTRAYVLGPDLRPVPPGALGELHLAGAGLARGYHGAPGLTAERFLPDPFGPPGERMYRTGDLVRWTAQGELDFAGRVDEQVKIRGFRIEPGEVEAALAAHPGISQAAVLAREDHGVKRLVAYYTGDADELPAFLGQTLPDYMVPAAFVRLDRLPLTGNGKLDRNALPAPDFAASGTRTAPATEAERVLAGIWSEVLGVEDVEDIGAETNFFELGGDSILSIQVVSRARRAGLILLPHEVFRHPTLAALAAHAGGDHGPKAEQGPVVGEAPLTPIQRWYFETQPERFDQRVVLEFAEGVDEPALRRALKTVWAHHDALRLRFDQTQHSQTQHSDPAGPVELLVGEPAFDVRRGPLLNAVLDGRRLLLAAHHLVIDGVSWRILLEDLETAYRGEDLEPKTTSFLAWSRRLADHAEAGGFDDELAHWQSLPPVAPGDPGVIADTREVTVRLTAEETRALLQDVPEVYRTQVNDVLLAALGRVLRDWTGEVPVIDLEGHGREDLFEGIDLSRTVGWFTSMFPVALDVPDEWGPALKAVKEQLRAIPRRGIGYGALRYLTGAAPAIDPQVSFNYLGQFSSAEGGLFRVGSLDADVDPDAPRTHVLDVVGRVEAGVLELTWSHATVGDTVESLAEQMLTALREIIAHCAEPEAGGRTPSDFPLAALDQPTVDQLVEGRNVEDIYPLTPMQGGMVFHGLSQTAQGMYFEQATFVLEGVTDPQRLGAAWQQVVDRTPVLRTSFVWTGVDDPVQVVHRDAALPVQHLDWTDLDGHETELARLLAEDRAQGLDLAVAPLARVALARLSDTEVLVLWTFHHVLLDGWSVFQILSDVCTAYAGQPLPSRPPFRDYLAWLGEHDQTAAEQFWRTALAGVEGPTQLPSDRTPPSGHAPCSAEWLPVHLDRAATARLDAFVKRHGLTHNVVLQGAWALLLSVYSGQNDVVFGATASGRPAEVPGVDDIPGIFINTLPVRVAVDRGIPVAEWLSELQAAQAEARGHGHVPLARVQGWAGLPGGVNLCESLVVFENYPITDAAAGHGLTVRDLSARETTNFPVTVVASPGAELSVDVGYDPALFDPATVTDLAARLLEILSGLTADGDRTLGEVPVITAAEIQLLAERADTCGEPEPRSLPDLFADQVRVRPNALAAVLGGEPVTYAELNRRANRLANRLAGLGLRPEEPVGLAVDHAAAVVAELAVVKAGGAYLPIDARAPIERQRVLLDGVRFIVAAEEHPLAQTVLLSSVDDEPDSDPDLAVDPDQAACVMFTSGSSGVPKGVVVRHRDVAALAADRRFRCGAHERVLLHSPLAFDAATYELWVPLLTGGWVVTSPDPGLDAPLLRGLVREHGLTAVWVTAGLFRILAQETPECFTGLREVWTGGDVVPAEAVRRVLAACPGLRIVDGYGPTETTVFATAYPMDAPPPDRIPIGRPLDGTRARVLDADLRPVPPGVPGELCLAGAGLARGYRDRPGLTADRFVADPDGPPGERMYRTGDLVSWRPDGTLEFLGRRDDQVKLRGFRVEPGEVEAVLAKHPDVAQAAVLVREDQPGAKQLVAYVVGAAGEHVLREFLARSLPDYLVPSVFVALDRLPVSANGKLDRRALPAPRAAETGHVEPRTETERTLAGIWAEVLGADRVGTQDSFFALGGDSLRSLHISAKASALFDVRLTPADVLAARTVAALAETVEDLVLSELERLAAELES</sequence>
<dbReference type="Pfam" id="PF13193">
    <property type="entry name" value="AMP-binding_C"/>
    <property type="match status" value="5"/>
</dbReference>
<dbReference type="Proteomes" id="UP001597542">
    <property type="component" value="Unassembled WGS sequence"/>
</dbReference>
<dbReference type="SMART" id="SM00823">
    <property type="entry name" value="PKS_PP"/>
    <property type="match status" value="5"/>
</dbReference>
<dbReference type="InterPro" id="IPR020806">
    <property type="entry name" value="PKS_PP-bd"/>
</dbReference>
<dbReference type="Gene3D" id="3.30.559.30">
    <property type="entry name" value="Nonribosomal peptide synthetase, condensation domain"/>
    <property type="match status" value="7"/>
</dbReference>
<dbReference type="NCBIfam" id="NF003417">
    <property type="entry name" value="PRK04813.1"/>
    <property type="match status" value="5"/>
</dbReference>
<dbReference type="PROSITE" id="PS50075">
    <property type="entry name" value="CARRIER"/>
    <property type="match status" value="5"/>
</dbReference>
<dbReference type="NCBIfam" id="TIGR01733">
    <property type="entry name" value="AA-adenyl-dom"/>
    <property type="match status" value="5"/>
</dbReference>
<dbReference type="InterPro" id="IPR006162">
    <property type="entry name" value="Ppantetheine_attach_site"/>
</dbReference>
<evidence type="ECO:0000313" key="9">
    <source>
        <dbReference type="Proteomes" id="UP001597542"/>
    </source>
</evidence>
<feature type="region of interest" description="Disordered" evidence="6">
    <location>
        <begin position="2207"/>
        <end position="2226"/>
    </location>
</feature>
<keyword evidence="5" id="KW-0045">Antibiotic biosynthesis</keyword>
<organism evidence="8 9">
    <name type="scientific">Amycolatopsis albidoflavus</name>
    <dbReference type="NCBI Taxonomy" id="102226"/>
    <lineage>
        <taxon>Bacteria</taxon>
        <taxon>Bacillati</taxon>
        <taxon>Actinomycetota</taxon>
        <taxon>Actinomycetes</taxon>
        <taxon>Pseudonocardiales</taxon>
        <taxon>Pseudonocardiaceae</taxon>
        <taxon>Amycolatopsis</taxon>
    </lineage>
</organism>
<keyword evidence="9" id="KW-1185">Reference proteome</keyword>
<dbReference type="InterPro" id="IPR036736">
    <property type="entry name" value="ACP-like_sf"/>
</dbReference>
<dbReference type="InterPro" id="IPR001242">
    <property type="entry name" value="Condensation_dom"/>
</dbReference>
<dbReference type="NCBIfam" id="TIGR01720">
    <property type="entry name" value="NRPS-para261"/>
    <property type="match status" value="3"/>
</dbReference>
<accession>A0ABW5HXZ8</accession>
<dbReference type="CDD" id="cd12117">
    <property type="entry name" value="A_NRPS_Srf_like"/>
    <property type="match status" value="5"/>
</dbReference>
<dbReference type="CDD" id="cd19534">
    <property type="entry name" value="E_NRPS"/>
    <property type="match status" value="3"/>
</dbReference>
<keyword evidence="3" id="KW-0597">Phosphoprotein</keyword>
<dbReference type="NCBIfam" id="NF004282">
    <property type="entry name" value="PRK05691.1"/>
    <property type="match status" value="8"/>
</dbReference>
<keyword evidence="2" id="KW-0596">Phosphopantetheine</keyword>
<dbReference type="InterPro" id="IPR010071">
    <property type="entry name" value="AA_adenyl_dom"/>
</dbReference>
<evidence type="ECO:0000313" key="8">
    <source>
        <dbReference type="EMBL" id="MFD2481876.1"/>
    </source>
</evidence>
<dbReference type="SMART" id="SM01294">
    <property type="entry name" value="PKS_PP_betabranch"/>
    <property type="match status" value="1"/>
</dbReference>